<gene>
    <name evidence="6" type="ORF">L1049_017459</name>
</gene>
<keyword evidence="4" id="KW-0472">Membrane</keyword>
<dbReference type="AlphaFoldDB" id="A0AAP0S489"/>
<dbReference type="PANTHER" id="PTHR47976:SF64">
    <property type="entry name" value="RECEPTOR-LIKE SERINE_THREONINE-PROTEIN KINASE"/>
    <property type="match status" value="1"/>
</dbReference>
<feature type="transmembrane region" description="Helical" evidence="4">
    <location>
        <begin position="350"/>
        <end position="373"/>
    </location>
</feature>
<dbReference type="PROSITE" id="PS50026">
    <property type="entry name" value="EGF_3"/>
    <property type="match status" value="1"/>
</dbReference>
<keyword evidence="2" id="KW-1015">Disulfide bond</keyword>
<evidence type="ECO:0000256" key="3">
    <source>
        <dbReference type="PROSITE-ProRule" id="PRU00076"/>
    </source>
</evidence>
<dbReference type="Proteomes" id="UP001415857">
    <property type="component" value="Unassembled WGS sequence"/>
</dbReference>
<sequence>MQSSYPEWELGHGEDDCHCPGSAGPAAMLGFRKFPLTDVYGKNRKSLLVPRTARKKFPLTDVCGKNRKCLLEWVQDRKLYSNAKGTSDYSIGNFMLEMQFDGNLVLSAYHFSDPGYWYNEAFGNNVSLVFNRSSALMYLVNGTNDNIRSFTSEVPIPIGDYYHRATIDAHGNFQQYVYHKINGSGWTRVWRAINESCLVNSVCGVNGLCTSYDNETFTCECLPGHIPLDPNDLSKGCHPEIVLNYCADPSARNFTVEVIEDADFPFESFADLSRVRNVDVEGCKKALMDDCYSVAASLVDSRCNMKRMPLLNARKTGSTKGINAFIKVPMKISNPGISKAREKRKFNTRVLLEAGLVTSATLALVFAAIAIYYHPATQRLIQRKRFANANIIGHDSLAL</sequence>
<dbReference type="EMBL" id="JBBPBK010000003">
    <property type="protein sequence ID" value="KAK9288988.1"/>
    <property type="molecule type" value="Genomic_DNA"/>
</dbReference>
<dbReference type="Gene3D" id="2.90.10.10">
    <property type="entry name" value="Bulb-type lectin domain"/>
    <property type="match status" value="1"/>
</dbReference>
<feature type="domain" description="EGF-like" evidence="5">
    <location>
        <begin position="193"/>
        <end position="231"/>
    </location>
</feature>
<keyword evidence="4" id="KW-0812">Transmembrane</keyword>
<keyword evidence="3" id="KW-0245">EGF-like domain</keyword>
<evidence type="ECO:0000259" key="5">
    <source>
        <dbReference type="PROSITE" id="PS50026"/>
    </source>
</evidence>
<evidence type="ECO:0000256" key="2">
    <source>
        <dbReference type="ARBA" id="ARBA00023157"/>
    </source>
</evidence>
<evidence type="ECO:0000313" key="6">
    <source>
        <dbReference type="EMBL" id="KAK9288988.1"/>
    </source>
</evidence>
<proteinExistence type="predicted"/>
<dbReference type="InterPro" id="IPR000742">
    <property type="entry name" value="EGF"/>
</dbReference>
<reference evidence="6 7" key="1">
    <citation type="journal article" date="2024" name="Plant J.">
        <title>Genome sequences and population genomics reveal climatic adaptation and genomic divergence between two closely related sweetgum species.</title>
        <authorList>
            <person name="Xu W.Q."/>
            <person name="Ren C.Q."/>
            <person name="Zhang X.Y."/>
            <person name="Comes H.P."/>
            <person name="Liu X.H."/>
            <person name="Li Y.G."/>
            <person name="Kettle C.J."/>
            <person name="Jalonen R."/>
            <person name="Gaisberger H."/>
            <person name="Ma Y.Z."/>
            <person name="Qiu Y.X."/>
        </authorList>
    </citation>
    <scope>NUCLEOTIDE SEQUENCE [LARGE SCALE GENOMIC DNA]</scope>
    <source>
        <strain evidence="6">Hangzhou</strain>
    </source>
</reference>
<evidence type="ECO:0000256" key="4">
    <source>
        <dbReference type="SAM" id="Phobius"/>
    </source>
</evidence>
<accession>A0AAP0S489</accession>
<comment type="caution">
    <text evidence="6">The sequence shown here is derived from an EMBL/GenBank/DDBJ whole genome shotgun (WGS) entry which is preliminary data.</text>
</comment>
<name>A0AAP0S489_LIQFO</name>
<keyword evidence="4" id="KW-1133">Transmembrane helix</keyword>
<protein>
    <recommendedName>
        <fullName evidence="5">EGF-like domain-containing protein</fullName>
    </recommendedName>
</protein>
<dbReference type="Pfam" id="PF00954">
    <property type="entry name" value="S_locus_glycop"/>
    <property type="match status" value="1"/>
</dbReference>
<dbReference type="InterPro" id="IPR036426">
    <property type="entry name" value="Bulb-type_lectin_dom_sf"/>
</dbReference>
<dbReference type="GO" id="GO:0048544">
    <property type="term" value="P:recognition of pollen"/>
    <property type="evidence" value="ECO:0007669"/>
    <property type="project" value="InterPro"/>
</dbReference>
<dbReference type="InterPro" id="IPR051343">
    <property type="entry name" value="G-type_lectin_kinases/EP1-like"/>
</dbReference>
<evidence type="ECO:0000313" key="7">
    <source>
        <dbReference type="Proteomes" id="UP001415857"/>
    </source>
</evidence>
<keyword evidence="1" id="KW-0732">Signal</keyword>
<keyword evidence="7" id="KW-1185">Reference proteome</keyword>
<evidence type="ECO:0000256" key="1">
    <source>
        <dbReference type="ARBA" id="ARBA00022729"/>
    </source>
</evidence>
<comment type="caution">
    <text evidence="3">Lacks conserved residue(s) required for the propagation of feature annotation.</text>
</comment>
<organism evidence="6 7">
    <name type="scientific">Liquidambar formosana</name>
    <name type="common">Formosan gum</name>
    <dbReference type="NCBI Taxonomy" id="63359"/>
    <lineage>
        <taxon>Eukaryota</taxon>
        <taxon>Viridiplantae</taxon>
        <taxon>Streptophyta</taxon>
        <taxon>Embryophyta</taxon>
        <taxon>Tracheophyta</taxon>
        <taxon>Spermatophyta</taxon>
        <taxon>Magnoliopsida</taxon>
        <taxon>eudicotyledons</taxon>
        <taxon>Gunneridae</taxon>
        <taxon>Pentapetalae</taxon>
        <taxon>Saxifragales</taxon>
        <taxon>Altingiaceae</taxon>
        <taxon>Liquidambar</taxon>
    </lineage>
</organism>
<dbReference type="InterPro" id="IPR000858">
    <property type="entry name" value="S_locus_glycoprot_dom"/>
</dbReference>
<dbReference type="PANTHER" id="PTHR47976">
    <property type="entry name" value="G-TYPE LECTIN S-RECEPTOR-LIKE SERINE/THREONINE-PROTEIN KINASE SD2-5"/>
    <property type="match status" value="1"/>
</dbReference>